<dbReference type="AlphaFoldDB" id="A0A8D8ZWN0"/>
<accession>A0A8D8ZWN0</accession>
<evidence type="ECO:0000313" key="2">
    <source>
        <dbReference type="EMBL" id="CAG6754970.1"/>
    </source>
</evidence>
<sequence>MDNRPLATLYLLGNLVVLVLVVTAGLTPTRTHKKLPSITNNSPLLLTTLEVPICPVPNCLTLDRLQLAGQGMASRMTSDRGNTIDIVSLRFHPGPIGQIKKKYEILNFTSNALVSLKCPCFLNMSLFP</sequence>
<dbReference type="EMBL" id="HBUF01540746">
    <property type="protein sequence ID" value="CAG6754964.1"/>
    <property type="molecule type" value="Transcribed_RNA"/>
</dbReference>
<protein>
    <submittedName>
        <fullName evidence="2">Uncharacterized protein</fullName>
    </submittedName>
</protein>
<keyword evidence="1" id="KW-0812">Transmembrane</keyword>
<reference evidence="2" key="1">
    <citation type="submission" date="2021-05" db="EMBL/GenBank/DDBJ databases">
        <authorList>
            <person name="Alioto T."/>
            <person name="Alioto T."/>
            <person name="Gomez Garrido J."/>
        </authorList>
    </citation>
    <scope>NUCLEOTIDE SEQUENCE</scope>
</reference>
<keyword evidence="1" id="KW-0472">Membrane</keyword>
<name>A0A8D8ZWN0_9HEMI</name>
<feature type="transmembrane region" description="Helical" evidence="1">
    <location>
        <begin position="6"/>
        <end position="26"/>
    </location>
</feature>
<evidence type="ECO:0000256" key="1">
    <source>
        <dbReference type="SAM" id="Phobius"/>
    </source>
</evidence>
<organism evidence="2">
    <name type="scientific">Cacopsylla melanoneura</name>
    <dbReference type="NCBI Taxonomy" id="428564"/>
    <lineage>
        <taxon>Eukaryota</taxon>
        <taxon>Metazoa</taxon>
        <taxon>Ecdysozoa</taxon>
        <taxon>Arthropoda</taxon>
        <taxon>Hexapoda</taxon>
        <taxon>Insecta</taxon>
        <taxon>Pterygota</taxon>
        <taxon>Neoptera</taxon>
        <taxon>Paraneoptera</taxon>
        <taxon>Hemiptera</taxon>
        <taxon>Sternorrhyncha</taxon>
        <taxon>Psylloidea</taxon>
        <taxon>Psyllidae</taxon>
        <taxon>Psyllinae</taxon>
        <taxon>Cacopsylla</taxon>
    </lineage>
</organism>
<keyword evidence="1" id="KW-1133">Transmembrane helix</keyword>
<dbReference type="EMBL" id="HBUF01540748">
    <property type="protein sequence ID" value="CAG6754970.1"/>
    <property type="molecule type" value="Transcribed_RNA"/>
</dbReference>
<dbReference type="EMBL" id="HBUF01540747">
    <property type="protein sequence ID" value="CAG6754967.1"/>
    <property type="molecule type" value="Transcribed_RNA"/>
</dbReference>
<proteinExistence type="predicted"/>